<evidence type="ECO:0000256" key="3">
    <source>
        <dbReference type="ARBA" id="ARBA00022553"/>
    </source>
</evidence>
<dbReference type="InterPro" id="IPR000700">
    <property type="entry name" value="PAS-assoc_C"/>
</dbReference>
<keyword evidence="9" id="KW-0472">Membrane</keyword>
<gene>
    <name evidence="13" type="ORF">LIN78_03495</name>
</gene>
<dbReference type="Pfam" id="PF13426">
    <property type="entry name" value="PAS_9"/>
    <property type="match status" value="1"/>
</dbReference>
<dbReference type="NCBIfam" id="TIGR00229">
    <property type="entry name" value="sensory_box"/>
    <property type="match status" value="1"/>
</dbReference>
<evidence type="ECO:0000259" key="12">
    <source>
        <dbReference type="PROSITE" id="PS50113"/>
    </source>
</evidence>
<keyword evidence="5" id="KW-0547">Nucleotide-binding</keyword>
<dbReference type="Gene3D" id="1.10.287.130">
    <property type="match status" value="1"/>
</dbReference>
<dbReference type="SMART" id="SM00086">
    <property type="entry name" value="PAC"/>
    <property type="match status" value="1"/>
</dbReference>
<dbReference type="SMART" id="SM00388">
    <property type="entry name" value="HisKA"/>
    <property type="match status" value="1"/>
</dbReference>
<dbReference type="CDD" id="cd00082">
    <property type="entry name" value="HisKA"/>
    <property type="match status" value="1"/>
</dbReference>
<dbReference type="InterPro" id="IPR001610">
    <property type="entry name" value="PAC"/>
</dbReference>
<dbReference type="InterPro" id="IPR036097">
    <property type="entry name" value="HisK_dim/P_sf"/>
</dbReference>
<dbReference type="EC" id="2.7.13.3" evidence="2"/>
<dbReference type="Pfam" id="PF00512">
    <property type="entry name" value="HisKA"/>
    <property type="match status" value="1"/>
</dbReference>
<feature type="domain" description="Histidine kinase" evidence="10">
    <location>
        <begin position="548"/>
        <end position="762"/>
    </location>
</feature>
<comment type="catalytic activity">
    <reaction evidence="1">
        <text>ATP + protein L-histidine = ADP + protein N-phospho-L-histidine.</text>
        <dbReference type="EC" id="2.7.13.3"/>
    </reaction>
</comment>
<dbReference type="EMBL" id="JAJBZT010000002">
    <property type="protein sequence ID" value="MCB6182615.1"/>
    <property type="molecule type" value="Genomic_DNA"/>
</dbReference>
<evidence type="ECO:0000256" key="8">
    <source>
        <dbReference type="ARBA" id="ARBA00023012"/>
    </source>
</evidence>
<feature type="transmembrane region" description="Helical" evidence="9">
    <location>
        <begin position="12"/>
        <end position="35"/>
    </location>
</feature>
<dbReference type="Proteomes" id="UP001165395">
    <property type="component" value="Unassembled WGS sequence"/>
</dbReference>
<keyword evidence="9" id="KW-0812">Transmembrane</keyword>
<dbReference type="InterPro" id="IPR036890">
    <property type="entry name" value="HATPase_C_sf"/>
</dbReference>
<evidence type="ECO:0000313" key="13">
    <source>
        <dbReference type="EMBL" id="MCB6182615.1"/>
    </source>
</evidence>
<accession>A0ABS8D365</accession>
<evidence type="ECO:0000256" key="2">
    <source>
        <dbReference type="ARBA" id="ARBA00012438"/>
    </source>
</evidence>
<evidence type="ECO:0000256" key="1">
    <source>
        <dbReference type="ARBA" id="ARBA00000085"/>
    </source>
</evidence>
<dbReference type="InterPro" id="IPR005467">
    <property type="entry name" value="His_kinase_dom"/>
</dbReference>
<keyword evidence="3" id="KW-0597">Phosphoprotein</keyword>
<dbReference type="SMART" id="SM00387">
    <property type="entry name" value="HATPase_c"/>
    <property type="match status" value="1"/>
</dbReference>
<dbReference type="PRINTS" id="PR00344">
    <property type="entry name" value="BCTRLSENSOR"/>
</dbReference>
<feature type="domain" description="PAC" evidence="12">
    <location>
        <begin position="366"/>
        <end position="418"/>
    </location>
</feature>
<keyword evidence="6 13" id="KW-0418">Kinase</keyword>
<evidence type="ECO:0000256" key="7">
    <source>
        <dbReference type="ARBA" id="ARBA00022840"/>
    </source>
</evidence>
<keyword evidence="7" id="KW-0067">ATP-binding</keyword>
<evidence type="ECO:0000256" key="4">
    <source>
        <dbReference type="ARBA" id="ARBA00022679"/>
    </source>
</evidence>
<dbReference type="SUPFAM" id="SSF47384">
    <property type="entry name" value="Homodimeric domain of signal transducing histidine kinase"/>
    <property type="match status" value="1"/>
</dbReference>
<evidence type="ECO:0000259" key="10">
    <source>
        <dbReference type="PROSITE" id="PS50109"/>
    </source>
</evidence>
<dbReference type="PROSITE" id="PS50113">
    <property type="entry name" value="PAC"/>
    <property type="match status" value="1"/>
</dbReference>
<dbReference type="PROSITE" id="PS50109">
    <property type="entry name" value="HIS_KIN"/>
    <property type="match status" value="1"/>
</dbReference>
<reference evidence="13" key="1">
    <citation type="submission" date="2021-10" db="EMBL/GenBank/DDBJ databases">
        <title>The complete genome sequence of Leeia sp. TBRC 13508.</title>
        <authorList>
            <person name="Charoenyingcharoen P."/>
            <person name="Yukphan P."/>
        </authorList>
    </citation>
    <scope>NUCLEOTIDE SEQUENCE</scope>
    <source>
        <strain evidence="13">TBRC 13508</strain>
    </source>
</reference>
<sequence>MSQKTWRIRTRWLWAMPNMVIMLFLASIIGFVVLLRTNESMTRQEGLIEDVLWQEQALRLQLQGLQNQLTDLGRTLSSEDLPPSAFQARVQFLQNENPELITVTWLPEDALKERYYPQSATAIQSVRTQSTEVKEAMRRARLSAHAAYSPPLLAENKDYLEVVAIPFYKSGHLNSYLLGTVSLRQLLKHHVPWWIARKHQITIEDISGKVLAARFEQHLQNSDFTHALDLDPFYDGVRLRATSYQASSSQWQNIMIVVVGALAIIMLWSLWALRLHMKERKATEQALRQEMGMRRAMEDSMVSGMRAMDMEGNIIYVNKAFCNMVGLSAKELIGHRAPMPYWPAEESEACRAVYRDVLINKTPSKTGYTLRFMRKSGERFDVRVYYSPLIDGSGKQTGWMGSLYDITELKREREALKASHERFMTVLNGLDSAVSVSDKESGELLFTNQNFRTRFALTENDLPVCVIPMLSRDPLPEDGLEGECWDEQKMHCYHLQRRETVWVDGRKVWLEISTDITDTRKATDREREQTERLQHSSRLISMGEMASSLAHELNQPLAAISSYSTGCQNLLDQPTPNLSLIKQAIEKTAQQAQRAGQIIRGIRDFVQRKAPQLVPCQFDQLIENVLTLQGADLRHTGVKVKKQLSDLPEIQVDKVMIEQVLFNLTRNAVEAMSNTSADKKVLTISTQKKGTFIECQVKDHGCGLSETQKQQLFMPFYSTKQQGLGMGLNICRSIIEHHHGQLWVEDNEGGGCCFTFTIPITTSQNASN</sequence>
<comment type="caution">
    <text evidence="13">The sequence shown here is derived from an EMBL/GenBank/DDBJ whole genome shotgun (WGS) entry which is preliminary data.</text>
</comment>
<dbReference type="CDD" id="cd00130">
    <property type="entry name" value="PAS"/>
    <property type="match status" value="1"/>
</dbReference>
<dbReference type="InterPro" id="IPR035965">
    <property type="entry name" value="PAS-like_dom_sf"/>
</dbReference>
<dbReference type="PANTHER" id="PTHR43065">
    <property type="entry name" value="SENSOR HISTIDINE KINASE"/>
    <property type="match status" value="1"/>
</dbReference>
<protein>
    <recommendedName>
        <fullName evidence="2">histidine kinase</fullName>
        <ecNumber evidence="2">2.7.13.3</ecNumber>
    </recommendedName>
</protein>
<dbReference type="PANTHER" id="PTHR43065:SF10">
    <property type="entry name" value="PEROXIDE STRESS-ACTIVATED HISTIDINE KINASE MAK3"/>
    <property type="match status" value="1"/>
</dbReference>
<dbReference type="InterPro" id="IPR003661">
    <property type="entry name" value="HisK_dim/P_dom"/>
</dbReference>
<keyword evidence="9" id="KW-1133">Transmembrane helix</keyword>
<keyword evidence="8" id="KW-0902">Two-component regulatory system</keyword>
<evidence type="ECO:0000256" key="6">
    <source>
        <dbReference type="ARBA" id="ARBA00022777"/>
    </source>
</evidence>
<dbReference type="GO" id="GO:0016301">
    <property type="term" value="F:kinase activity"/>
    <property type="evidence" value="ECO:0007669"/>
    <property type="project" value="UniProtKB-KW"/>
</dbReference>
<proteinExistence type="predicted"/>
<dbReference type="InterPro" id="IPR003594">
    <property type="entry name" value="HATPase_dom"/>
</dbReference>
<dbReference type="RefSeq" id="WP_227178520.1">
    <property type="nucleotide sequence ID" value="NZ_JAJBZT010000002.1"/>
</dbReference>
<dbReference type="SUPFAM" id="SSF55874">
    <property type="entry name" value="ATPase domain of HSP90 chaperone/DNA topoisomerase II/histidine kinase"/>
    <property type="match status" value="1"/>
</dbReference>
<dbReference type="InterPro" id="IPR000014">
    <property type="entry name" value="PAS"/>
</dbReference>
<name>A0ABS8D365_9NEIS</name>
<feature type="domain" description="PAS" evidence="11">
    <location>
        <begin position="289"/>
        <end position="361"/>
    </location>
</feature>
<evidence type="ECO:0000256" key="9">
    <source>
        <dbReference type="SAM" id="Phobius"/>
    </source>
</evidence>
<evidence type="ECO:0000313" key="14">
    <source>
        <dbReference type="Proteomes" id="UP001165395"/>
    </source>
</evidence>
<dbReference type="SUPFAM" id="SSF55785">
    <property type="entry name" value="PYP-like sensor domain (PAS domain)"/>
    <property type="match status" value="2"/>
</dbReference>
<keyword evidence="14" id="KW-1185">Reference proteome</keyword>
<dbReference type="PROSITE" id="PS50112">
    <property type="entry name" value="PAS"/>
    <property type="match status" value="1"/>
</dbReference>
<feature type="transmembrane region" description="Helical" evidence="9">
    <location>
        <begin position="254"/>
        <end position="273"/>
    </location>
</feature>
<evidence type="ECO:0000259" key="11">
    <source>
        <dbReference type="PROSITE" id="PS50112"/>
    </source>
</evidence>
<dbReference type="Gene3D" id="3.30.450.20">
    <property type="entry name" value="PAS domain"/>
    <property type="match status" value="1"/>
</dbReference>
<organism evidence="13 14">
    <name type="scientific">Leeia speluncae</name>
    <dbReference type="NCBI Taxonomy" id="2884804"/>
    <lineage>
        <taxon>Bacteria</taxon>
        <taxon>Pseudomonadati</taxon>
        <taxon>Pseudomonadota</taxon>
        <taxon>Betaproteobacteria</taxon>
        <taxon>Neisseriales</taxon>
        <taxon>Leeiaceae</taxon>
        <taxon>Leeia</taxon>
    </lineage>
</organism>
<dbReference type="Pfam" id="PF02518">
    <property type="entry name" value="HATPase_c"/>
    <property type="match status" value="1"/>
</dbReference>
<evidence type="ECO:0000256" key="5">
    <source>
        <dbReference type="ARBA" id="ARBA00022741"/>
    </source>
</evidence>
<keyword evidence="4" id="KW-0808">Transferase</keyword>
<dbReference type="SMART" id="SM00091">
    <property type="entry name" value="PAS"/>
    <property type="match status" value="2"/>
</dbReference>
<dbReference type="InterPro" id="IPR004358">
    <property type="entry name" value="Sig_transdc_His_kin-like_C"/>
</dbReference>
<dbReference type="Gene3D" id="3.30.565.10">
    <property type="entry name" value="Histidine kinase-like ATPase, C-terminal domain"/>
    <property type="match status" value="1"/>
</dbReference>